<reference evidence="3" key="1">
    <citation type="submission" date="2020-05" db="EMBL/GenBank/DDBJ databases">
        <authorList>
            <person name="Chiriac C."/>
            <person name="Salcher M."/>
            <person name="Ghai R."/>
            <person name="Kavagutti S V."/>
        </authorList>
    </citation>
    <scope>NUCLEOTIDE SEQUENCE</scope>
</reference>
<dbReference type="PROSITE" id="PS50871">
    <property type="entry name" value="C1Q"/>
    <property type="match status" value="1"/>
</dbReference>
<dbReference type="InterPro" id="IPR001073">
    <property type="entry name" value="C1q_dom"/>
</dbReference>
<dbReference type="EMBL" id="LR797425">
    <property type="protein sequence ID" value="CAB4215596.1"/>
    <property type="molecule type" value="Genomic_DNA"/>
</dbReference>
<dbReference type="Gene3D" id="2.60.120.40">
    <property type="match status" value="1"/>
</dbReference>
<dbReference type="EMBL" id="LR797063">
    <property type="protein sequence ID" value="CAB4184751.1"/>
    <property type="molecule type" value="Genomic_DNA"/>
</dbReference>
<gene>
    <name evidence="2" type="ORF">UFOVP1112_29</name>
    <name evidence="3" type="ORF">UFOVP1385_2</name>
    <name evidence="4" type="ORF">UFOVP1478_40</name>
</gene>
<organism evidence="3">
    <name type="scientific">uncultured Caudovirales phage</name>
    <dbReference type="NCBI Taxonomy" id="2100421"/>
    <lineage>
        <taxon>Viruses</taxon>
        <taxon>Duplodnaviria</taxon>
        <taxon>Heunggongvirae</taxon>
        <taxon>Uroviricota</taxon>
        <taxon>Caudoviricetes</taxon>
        <taxon>Peduoviridae</taxon>
        <taxon>Maltschvirus</taxon>
        <taxon>Maltschvirus maltsch</taxon>
    </lineage>
</organism>
<dbReference type="EMBL" id="LR797335">
    <property type="protein sequence ID" value="CAB4203768.1"/>
    <property type="molecule type" value="Genomic_DNA"/>
</dbReference>
<proteinExistence type="predicted"/>
<dbReference type="InterPro" id="IPR008983">
    <property type="entry name" value="Tumour_necrosis_fac-like_dom"/>
</dbReference>
<evidence type="ECO:0000313" key="2">
    <source>
        <dbReference type="EMBL" id="CAB4184751.1"/>
    </source>
</evidence>
<accession>A0A6J5S5I1</accession>
<evidence type="ECO:0000313" key="4">
    <source>
        <dbReference type="EMBL" id="CAB4215596.1"/>
    </source>
</evidence>
<dbReference type="Pfam" id="PF00386">
    <property type="entry name" value="C1q"/>
    <property type="match status" value="1"/>
</dbReference>
<sequence length="632" mass="64547">MANNNSLNNTSYGFTLPSLNLNFTSTAQRITGDMSNGTHANRLAFQSSTVNGNTSLFVLPNGSGVSSSVLCSNAGDPTNSAFAQIQIDNTSVKLISSVLGGGVQLPMEIRIGGTAAIDINTSRAVSIANTSAGVPLTITGTSSGGLTVNQSNSGAANISLIQSSATAEPPYVNFFKSRSGGNVNAADQLGNIRFFGFATANQVAAQITCTAESIGATRVSGSISVWTTNTAGSTSPRLNISADGAVTIPATVAGNVPLTITGTNAGGLVVNQATGGVASIYCVQSSADVQPVYINSYKNRAGGNINAGDILYQSQVFGFATAYQVAAQSRCYAESIGAARVSGAFDWFTTSTAGVSGQRLYISSDGALVINTPAAALTALTVNGFNTAGTYAQQINAVTPGAQFSAFRALNNTATAGSSCLIECSVTGQAATGGDPFLRFVNYGTNGVSLGLDTSANQFSMSKTFLGDGNTFLTFDNATNQINLPLQCSFMAEVSVAIPNVTGNGAAYNVIFNSERFDVSNSYNNATGIFTAPKTGKYLFSGSLRISGLTALMTYAQVVLVNSGGNLLFGINNIGLIRSVTTAADNCCIPFSAVVSMTAGDATFIQVIIFNGAGNTAGIAISTSFWSGQLLS</sequence>
<evidence type="ECO:0000313" key="3">
    <source>
        <dbReference type="EMBL" id="CAB4203768.1"/>
    </source>
</evidence>
<dbReference type="SUPFAM" id="SSF49842">
    <property type="entry name" value="TNF-like"/>
    <property type="match status" value="1"/>
</dbReference>
<protein>
    <submittedName>
        <fullName evidence="3">C1q domain containing protein</fullName>
    </submittedName>
</protein>
<evidence type="ECO:0000259" key="1">
    <source>
        <dbReference type="PROSITE" id="PS50871"/>
    </source>
</evidence>
<name>A0A6J5S5I1_9CAUD</name>
<feature type="domain" description="C1q" evidence="1">
    <location>
        <begin position="483"/>
        <end position="632"/>
    </location>
</feature>